<dbReference type="EMBL" id="MU394295">
    <property type="protein sequence ID" value="KAI6089551.1"/>
    <property type="molecule type" value="Genomic_DNA"/>
</dbReference>
<keyword evidence="2" id="KW-1185">Reference proteome</keyword>
<gene>
    <name evidence="1" type="ORF">F4821DRAFT_231291</name>
</gene>
<evidence type="ECO:0000313" key="1">
    <source>
        <dbReference type="EMBL" id="KAI6089551.1"/>
    </source>
</evidence>
<name>A0ACC0D9W3_9PEZI</name>
<sequence length="323" mass="36587">MADEIDVSLASYEELMDLEKDFESAELEILRQQIPLLKPLYEKRTSAIAKIPNFWALVFEQAPPDLDQFIQPSDSAVLLSSLTSISVSHFDVENGGKGDPRNVAVTMEFAENEWFEDKVLVKKFWHRQSKGNDAGLVSEPVAIKWKAADKDLTQGMLDLAIKVWENDKKQGPSDSTKVKKEKDYNADEKALKAKIEATGRGGVSFFAWFGFRGLNVSEEESRLAIEKDKKDRAEREAGNAPDLLEAQEEEEDDDEDDDEDPFGLEIFPEGDEVAIEITEDLWPNAIKYFTQAQEVDVSDMDFEEEDEDEEMDDDEEKPKTNGS</sequence>
<dbReference type="Proteomes" id="UP001497680">
    <property type="component" value="Unassembled WGS sequence"/>
</dbReference>
<organism evidence="1 2">
    <name type="scientific">Hypoxylon rubiginosum</name>
    <dbReference type="NCBI Taxonomy" id="110542"/>
    <lineage>
        <taxon>Eukaryota</taxon>
        <taxon>Fungi</taxon>
        <taxon>Dikarya</taxon>
        <taxon>Ascomycota</taxon>
        <taxon>Pezizomycotina</taxon>
        <taxon>Sordariomycetes</taxon>
        <taxon>Xylariomycetidae</taxon>
        <taxon>Xylariales</taxon>
        <taxon>Hypoxylaceae</taxon>
        <taxon>Hypoxylon</taxon>
    </lineage>
</organism>
<accession>A0ACC0D9W3</accession>
<protein>
    <submittedName>
        <fullName evidence="1">Nucleosome assembly protein</fullName>
    </submittedName>
</protein>
<reference evidence="1 2" key="1">
    <citation type="journal article" date="2022" name="New Phytol.">
        <title>Ecological generalism drives hyperdiversity of secondary metabolite gene clusters in xylarialean endophytes.</title>
        <authorList>
            <person name="Franco M.E.E."/>
            <person name="Wisecaver J.H."/>
            <person name="Arnold A.E."/>
            <person name="Ju Y.M."/>
            <person name="Slot J.C."/>
            <person name="Ahrendt S."/>
            <person name="Moore L.P."/>
            <person name="Eastman K.E."/>
            <person name="Scott K."/>
            <person name="Konkel Z."/>
            <person name="Mondo S.J."/>
            <person name="Kuo A."/>
            <person name="Hayes R.D."/>
            <person name="Haridas S."/>
            <person name="Andreopoulos B."/>
            <person name="Riley R."/>
            <person name="LaButti K."/>
            <person name="Pangilinan J."/>
            <person name="Lipzen A."/>
            <person name="Amirebrahimi M."/>
            <person name="Yan J."/>
            <person name="Adam C."/>
            <person name="Keymanesh K."/>
            <person name="Ng V."/>
            <person name="Louie K."/>
            <person name="Northen T."/>
            <person name="Drula E."/>
            <person name="Henrissat B."/>
            <person name="Hsieh H.M."/>
            <person name="Youens-Clark K."/>
            <person name="Lutzoni F."/>
            <person name="Miadlikowska J."/>
            <person name="Eastwood D.C."/>
            <person name="Hamelin R.C."/>
            <person name="Grigoriev I.V."/>
            <person name="U'Ren J.M."/>
        </authorList>
    </citation>
    <scope>NUCLEOTIDE SEQUENCE [LARGE SCALE GENOMIC DNA]</scope>
    <source>
        <strain evidence="1 2">ER1909</strain>
    </source>
</reference>
<evidence type="ECO:0000313" key="2">
    <source>
        <dbReference type="Proteomes" id="UP001497680"/>
    </source>
</evidence>
<comment type="caution">
    <text evidence="1">The sequence shown here is derived from an EMBL/GenBank/DDBJ whole genome shotgun (WGS) entry which is preliminary data.</text>
</comment>
<proteinExistence type="predicted"/>